<organism evidence="2 3">
    <name type="scientific">Candidatus Segetimicrobium genomatis</name>
    <dbReference type="NCBI Taxonomy" id="2569760"/>
    <lineage>
        <taxon>Bacteria</taxon>
        <taxon>Bacillati</taxon>
        <taxon>Candidatus Sysuimicrobiota</taxon>
        <taxon>Candidatus Sysuimicrobiia</taxon>
        <taxon>Candidatus Sysuimicrobiales</taxon>
        <taxon>Candidatus Segetimicrobiaceae</taxon>
        <taxon>Candidatus Segetimicrobium</taxon>
    </lineage>
</organism>
<dbReference type="Proteomes" id="UP000320048">
    <property type="component" value="Unassembled WGS sequence"/>
</dbReference>
<evidence type="ECO:0000259" key="1">
    <source>
        <dbReference type="Pfam" id="PF21006"/>
    </source>
</evidence>
<dbReference type="Gene3D" id="1.10.472.20">
    <property type="entry name" value="Nitrile hydratase, beta subunit"/>
    <property type="match status" value="1"/>
</dbReference>
<reference evidence="2 3" key="1">
    <citation type="journal article" date="2019" name="Nat. Microbiol.">
        <title>Mediterranean grassland soil C-N compound turnover is dependent on rainfall and depth, and is mediated by genomically divergent microorganisms.</title>
        <authorList>
            <person name="Diamond S."/>
            <person name="Andeer P.F."/>
            <person name="Li Z."/>
            <person name="Crits-Christoph A."/>
            <person name="Burstein D."/>
            <person name="Anantharaman K."/>
            <person name="Lane K.R."/>
            <person name="Thomas B.C."/>
            <person name="Pan C."/>
            <person name="Northen T.R."/>
            <person name="Banfield J.F."/>
        </authorList>
    </citation>
    <scope>NUCLEOTIDE SEQUENCE [LARGE SCALE GENOMIC DNA]</scope>
    <source>
        <strain evidence="2">NP_7</strain>
    </source>
</reference>
<dbReference type="InterPro" id="IPR008990">
    <property type="entry name" value="Elect_transpt_acc-like_dom_sf"/>
</dbReference>
<dbReference type="Pfam" id="PF21006">
    <property type="entry name" value="NHase_beta_N"/>
    <property type="match status" value="1"/>
</dbReference>
<evidence type="ECO:0000313" key="3">
    <source>
        <dbReference type="Proteomes" id="UP000320048"/>
    </source>
</evidence>
<sequence>MPSTSTCGTTTLSGPERLAALPRLPHDPGGPVFAEPWEAQAFALAVRLSEQGYFTWTEWAAALAQELRAAAGRGEPDDGSRYYHHWLAALERLVTAKGLADPGALLARKEAWAEAYRRTPHGKPVEL</sequence>
<dbReference type="InterPro" id="IPR042262">
    <property type="entry name" value="CN_hydtase_beta_C"/>
</dbReference>
<comment type="caution">
    <text evidence="2">The sequence shown here is derived from an EMBL/GenBank/DDBJ whole genome shotgun (WGS) entry which is preliminary data.</text>
</comment>
<feature type="domain" description="Nitrile hydratase beta subunit-like N-terminal" evidence="1">
    <location>
        <begin position="25"/>
        <end position="115"/>
    </location>
</feature>
<protein>
    <submittedName>
        <fullName evidence="2">Nitrile hydratase accessory protein</fullName>
    </submittedName>
</protein>
<dbReference type="InterPro" id="IPR023808">
    <property type="entry name" value="Nitrile_Hydratase_acc_put"/>
</dbReference>
<gene>
    <name evidence="2" type="ORF">E6H04_12705</name>
</gene>
<dbReference type="SUPFAM" id="SSF50090">
    <property type="entry name" value="Electron transport accessory proteins"/>
    <property type="match status" value="1"/>
</dbReference>
<accession>A0A537J428</accession>
<dbReference type="InterPro" id="IPR049054">
    <property type="entry name" value="CN_hydtase_beta-like_N"/>
</dbReference>
<dbReference type="EMBL" id="VBAO01000386">
    <property type="protein sequence ID" value="TMI78298.1"/>
    <property type="molecule type" value="Genomic_DNA"/>
</dbReference>
<name>A0A537J428_9BACT</name>
<evidence type="ECO:0000313" key="2">
    <source>
        <dbReference type="EMBL" id="TMI78298.1"/>
    </source>
</evidence>
<proteinExistence type="predicted"/>
<dbReference type="AlphaFoldDB" id="A0A537J428"/>
<dbReference type="NCBIfam" id="TIGR03889">
    <property type="entry name" value="nitrile_acc"/>
    <property type="match status" value="1"/>
</dbReference>